<evidence type="ECO:0000313" key="8">
    <source>
        <dbReference type="Proteomes" id="UP000838878"/>
    </source>
</evidence>
<dbReference type="Pfam" id="PF00079">
    <property type="entry name" value="Serpin"/>
    <property type="match status" value="1"/>
</dbReference>
<dbReference type="InterPro" id="IPR036186">
    <property type="entry name" value="Serpin_sf"/>
</dbReference>
<gene>
    <name evidence="7" type="ORF">BINO364_LOCUS16707</name>
</gene>
<dbReference type="OrthoDB" id="9518664at2759"/>
<dbReference type="InterPro" id="IPR000215">
    <property type="entry name" value="Serpin_fam"/>
</dbReference>
<feature type="signal peptide" evidence="5">
    <location>
        <begin position="1"/>
        <end position="22"/>
    </location>
</feature>
<dbReference type="GO" id="GO:0005615">
    <property type="term" value="C:extracellular space"/>
    <property type="evidence" value="ECO:0007669"/>
    <property type="project" value="InterPro"/>
</dbReference>
<keyword evidence="3" id="KW-0722">Serine protease inhibitor</keyword>
<feature type="non-terminal residue" evidence="7">
    <location>
        <position position="424"/>
    </location>
</feature>
<dbReference type="SMART" id="SM00093">
    <property type="entry name" value="SERPIN"/>
    <property type="match status" value="1"/>
</dbReference>
<feature type="chain" id="PRO_5035444735" description="Serpin domain-containing protein" evidence="5">
    <location>
        <begin position="23"/>
        <end position="424"/>
    </location>
</feature>
<feature type="domain" description="Serpin" evidence="6">
    <location>
        <begin position="38"/>
        <end position="394"/>
    </location>
</feature>
<evidence type="ECO:0000256" key="2">
    <source>
        <dbReference type="ARBA" id="ARBA00022690"/>
    </source>
</evidence>
<dbReference type="InterPro" id="IPR042178">
    <property type="entry name" value="Serpin_sf_1"/>
</dbReference>
<name>A0A8J9V8C8_9NEOP</name>
<proteinExistence type="inferred from homology"/>
<evidence type="ECO:0000256" key="1">
    <source>
        <dbReference type="ARBA" id="ARBA00009500"/>
    </source>
</evidence>
<dbReference type="EMBL" id="OV170229">
    <property type="protein sequence ID" value="CAH0731944.1"/>
    <property type="molecule type" value="Genomic_DNA"/>
</dbReference>
<keyword evidence="5" id="KW-0732">Signal</keyword>
<evidence type="ECO:0000256" key="3">
    <source>
        <dbReference type="ARBA" id="ARBA00022900"/>
    </source>
</evidence>
<evidence type="ECO:0000259" key="6">
    <source>
        <dbReference type="SMART" id="SM00093"/>
    </source>
</evidence>
<dbReference type="PANTHER" id="PTHR11461">
    <property type="entry name" value="SERINE PROTEASE INHIBITOR, SERPIN"/>
    <property type="match status" value="1"/>
</dbReference>
<sequence>MKTKEMFLFTAFLLTCISSLNCLDNVPPEITRLNFFDTDLLRYVAEDKTGNVMVSPASIKSVLAMILEGTDGNTEAEIRSALRLSPYKDELREQLNLYLAALNANTTGVSLQNANIVFVSKRLKLKKEYEQIVRKVYYSEIGTTDFEDTSSAASEINNWINFHTKGLITNLVQSSDINPSSDSMFINALYFKGSWRHAFNPKHTRPGCFYKQRTCHKVAMMELHKDLNYAFVDNLRAHALELPYEGNRYSMIILVPQDHDGIYTLIRDLPYMSLPQIGQLLQPASVRLTMPKFTVDYSASMVEPLRKMRINSLFTKEANITGMFENEASQVNNILHKVYMSVDEIGTVAAAATAALVIPLIEDGIQLRVDRPFVFVIRDNQLGLSLFEGKIEEPTVILDDNVLVNQKKQNVDAVHRNWQVRQYV</sequence>
<organism evidence="7 8">
    <name type="scientific">Brenthis ino</name>
    <name type="common">lesser marbled fritillary</name>
    <dbReference type="NCBI Taxonomy" id="405034"/>
    <lineage>
        <taxon>Eukaryota</taxon>
        <taxon>Metazoa</taxon>
        <taxon>Ecdysozoa</taxon>
        <taxon>Arthropoda</taxon>
        <taxon>Hexapoda</taxon>
        <taxon>Insecta</taxon>
        <taxon>Pterygota</taxon>
        <taxon>Neoptera</taxon>
        <taxon>Endopterygota</taxon>
        <taxon>Lepidoptera</taxon>
        <taxon>Glossata</taxon>
        <taxon>Ditrysia</taxon>
        <taxon>Papilionoidea</taxon>
        <taxon>Nymphalidae</taxon>
        <taxon>Heliconiinae</taxon>
        <taxon>Argynnini</taxon>
        <taxon>Brenthis</taxon>
    </lineage>
</organism>
<dbReference type="InterPro" id="IPR042185">
    <property type="entry name" value="Serpin_sf_2"/>
</dbReference>
<dbReference type="Proteomes" id="UP000838878">
    <property type="component" value="Chromosome 9"/>
</dbReference>
<accession>A0A8J9V8C8</accession>
<dbReference type="InterPro" id="IPR023796">
    <property type="entry name" value="Serpin_dom"/>
</dbReference>
<dbReference type="SUPFAM" id="SSF56574">
    <property type="entry name" value="Serpins"/>
    <property type="match status" value="1"/>
</dbReference>
<evidence type="ECO:0000256" key="4">
    <source>
        <dbReference type="RuleBase" id="RU000411"/>
    </source>
</evidence>
<dbReference type="Gene3D" id="3.30.497.10">
    <property type="entry name" value="Antithrombin, subunit I, domain 2"/>
    <property type="match status" value="1"/>
</dbReference>
<reference evidence="7" key="1">
    <citation type="submission" date="2021-12" db="EMBL/GenBank/DDBJ databases">
        <authorList>
            <person name="Martin H S."/>
        </authorList>
    </citation>
    <scope>NUCLEOTIDE SEQUENCE</scope>
</reference>
<dbReference type="PANTHER" id="PTHR11461:SF211">
    <property type="entry name" value="GH10112P-RELATED"/>
    <property type="match status" value="1"/>
</dbReference>
<comment type="similarity">
    <text evidence="1 4">Belongs to the serpin family.</text>
</comment>
<protein>
    <recommendedName>
        <fullName evidence="6">Serpin domain-containing protein</fullName>
    </recommendedName>
</protein>
<keyword evidence="8" id="KW-1185">Reference proteome</keyword>
<keyword evidence="2" id="KW-0646">Protease inhibitor</keyword>
<dbReference type="GO" id="GO:0004867">
    <property type="term" value="F:serine-type endopeptidase inhibitor activity"/>
    <property type="evidence" value="ECO:0007669"/>
    <property type="project" value="UniProtKB-KW"/>
</dbReference>
<dbReference type="InterPro" id="IPR023795">
    <property type="entry name" value="Serpin_CS"/>
</dbReference>
<dbReference type="PROSITE" id="PS00284">
    <property type="entry name" value="SERPIN"/>
    <property type="match status" value="1"/>
</dbReference>
<evidence type="ECO:0000256" key="5">
    <source>
        <dbReference type="SAM" id="SignalP"/>
    </source>
</evidence>
<dbReference type="AlphaFoldDB" id="A0A8J9V8C8"/>
<dbReference type="Gene3D" id="2.30.39.10">
    <property type="entry name" value="Alpha-1-antitrypsin, domain 1"/>
    <property type="match status" value="1"/>
</dbReference>
<evidence type="ECO:0000313" key="7">
    <source>
        <dbReference type="EMBL" id="CAH0731944.1"/>
    </source>
</evidence>